<dbReference type="CDD" id="cd06339">
    <property type="entry name" value="PBP1_YraM_LppC_lipoprotein-like"/>
    <property type="match status" value="1"/>
</dbReference>
<reference evidence="6" key="1">
    <citation type="submission" date="2021-03" db="EMBL/GenBank/DDBJ databases">
        <title>Genome sequencing and assembly of Tianweitania sediminis.</title>
        <authorList>
            <person name="Chhetri G."/>
        </authorList>
    </citation>
    <scope>NUCLEOTIDE SEQUENCE</scope>
    <source>
        <strain evidence="6">Z8</strain>
    </source>
</reference>
<comment type="similarity">
    <text evidence="1">Belongs to the leucine-binding protein family.</text>
</comment>
<dbReference type="EMBL" id="JAGIYY010000001">
    <property type="protein sequence ID" value="MBP0437437.1"/>
    <property type="molecule type" value="Genomic_DNA"/>
</dbReference>
<dbReference type="PROSITE" id="PS51257">
    <property type="entry name" value="PROKAR_LIPOPROTEIN"/>
    <property type="match status" value="1"/>
</dbReference>
<dbReference type="PANTHER" id="PTHR30483">
    <property type="entry name" value="LEUCINE-SPECIFIC-BINDING PROTEIN"/>
    <property type="match status" value="1"/>
</dbReference>
<dbReference type="InterPro" id="IPR051010">
    <property type="entry name" value="BCAA_transport"/>
</dbReference>
<dbReference type="SUPFAM" id="SSF53822">
    <property type="entry name" value="Periplasmic binding protein-like I"/>
    <property type="match status" value="1"/>
</dbReference>
<feature type="domain" description="Leucine-binding protein" evidence="5">
    <location>
        <begin position="62"/>
        <end position="384"/>
    </location>
</feature>
<dbReference type="Pfam" id="PF13458">
    <property type="entry name" value="Peripla_BP_6"/>
    <property type="match status" value="1"/>
</dbReference>
<organism evidence="6 7">
    <name type="scientific">Tianweitania sediminis</name>
    <dbReference type="NCBI Taxonomy" id="1502156"/>
    <lineage>
        <taxon>Bacteria</taxon>
        <taxon>Pseudomonadati</taxon>
        <taxon>Pseudomonadota</taxon>
        <taxon>Alphaproteobacteria</taxon>
        <taxon>Hyphomicrobiales</taxon>
        <taxon>Phyllobacteriaceae</taxon>
        <taxon>Tianweitania</taxon>
    </lineage>
</organism>
<gene>
    <name evidence="6" type="ORF">J5Y06_02070</name>
</gene>
<keyword evidence="2 4" id="KW-0732">Signal</keyword>
<keyword evidence="3" id="KW-0813">Transport</keyword>
<dbReference type="Gene3D" id="3.40.50.2300">
    <property type="match status" value="2"/>
</dbReference>
<evidence type="ECO:0000256" key="4">
    <source>
        <dbReference type="SAM" id="SignalP"/>
    </source>
</evidence>
<evidence type="ECO:0000259" key="5">
    <source>
        <dbReference type="Pfam" id="PF13458"/>
    </source>
</evidence>
<evidence type="ECO:0000313" key="7">
    <source>
        <dbReference type="Proteomes" id="UP000666240"/>
    </source>
</evidence>
<dbReference type="AlphaFoldDB" id="A0A8J7UJL3"/>
<comment type="caution">
    <text evidence="6">The sequence shown here is derived from an EMBL/GenBank/DDBJ whole genome shotgun (WGS) entry which is preliminary data.</text>
</comment>
<evidence type="ECO:0000256" key="3">
    <source>
        <dbReference type="ARBA" id="ARBA00022970"/>
    </source>
</evidence>
<keyword evidence="7" id="KW-1185">Reference proteome</keyword>
<feature type="chain" id="PRO_5035274624" evidence="4">
    <location>
        <begin position="21"/>
        <end position="401"/>
    </location>
</feature>
<evidence type="ECO:0000256" key="2">
    <source>
        <dbReference type="ARBA" id="ARBA00022729"/>
    </source>
</evidence>
<accession>A0A8J7UJL3</accession>
<dbReference type="Proteomes" id="UP000666240">
    <property type="component" value="Unassembled WGS sequence"/>
</dbReference>
<keyword evidence="3" id="KW-0029">Amino-acid transport</keyword>
<name>A0A8J7UJL3_9HYPH</name>
<dbReference type="RefSeq" id="WP_209333445.1">
    <property type="nucleotide sequence ID" value="NZ_JAGIYY010000001.1"/>
</dbReference>
<feature type="signal peptide" evidence="4">
    <location>
        <begin position="1"/>
        <end position="20"/>
    </location>
</feature>
<dbReference type="PANTHER" id="PTHR30483:SF6">
    <property type="entry name" value="PERIPLASMIC BINDING PROTEIN OF ABC TRANSPORTER FOR NATURAL AMINO ACIDS"/>
    <property type="match status" value="1"/>
</dbReference>
<evidence type="ECO:0000256" key="1">
    <source>
        <dbReference type="ARBA" id="ARBA00010062"/>
    </source>
</evidence>
<sequence length="401" mass="40691">MSSILRRLRGLMIIGSGLLAGCQATSVPQGLPDVPAAPVQTQADQTTLPPATGEVLGTGPSRVALLLPLSAEGSAGQIGREFRNAAALAMEDIGSDALQLVIKDTGRDPAQVQAAASSAVLEGSSLVLGPIFASDVSAAAAVTRPAGKTMIAFSSDRNVAGARVYLNSFLPAGVVERVVSHATQNGVRSVLGFFANGPAGDLAERAARAALQNTGTLAASVRYDPNEASIQQAAAAAVAALPQSEAILIPEGGPVPSAILRALSSNGGDIRGKRLLGTGQWTSASLSDALLEGAWFADSDQARLATFKSRYAAKFGAEPSPNAALAYDTVVMAGTAAKRYGTGAFSNSVIEADAGFAGYTGIFRFEPDGTTERGYAVYEVQPGGATRVISPSPRSFAGGAS</sequence>
<dbReference type="GO" id="GO:0006865">
    <property type="term" value="P:amino acid transport"/>
    <property type="evidence" value="ECO:0007669"/>
    <property type="project" value="UniProtKB-KW"/>
</dbReference>
<dbReference type="InterPro" id="IPR028081">
    <property type="entry name" value="Leu-bd"/>
</dbReference>
<proteinExistence type="inferred from homology"/>
<dbReference type="InterPro" id="IPR028082">
    <property type="entry name" value="Peripla_BP_I"/>
</dbReference>
<protein>
    <submittedName>
        <fullName evidence="6">Penicillin-binding protein activator</fullName>
    </submittedName>
</protein>
<evidence type="ECO:0000313" key="6">
    <source>
        <dbReference type="EMBL" id="MBP0437437.1"/>
    </source>
</evidence>